<protein>
    <submittedName>
        <fullName evidence="1">Uncharacterized protein</fullName>
    </submittedName>
</protein>
<name>A0A644ZKP1_9ZZZZ</name>
<dbReference type="AlphaFoldDB" id="A0A644ZKP1"/>
<gene>
    <name evidence="1" type="ORF">SDC9_87082</name>
</gene>
<organism evidence="1">
    <name type="scientific">bioreactor metagenome</name>
    <dbReference type="NCBI Taxonomy" id="1076179"/>
    <lineage>
        <taxon>unclassified sequences</taxon>
        <taxon>metagenomes</taxon>
        <taxon>ecological metagenomes</taxon>
    </lineage>
</organism>
<sequence length="436" mass="45687">MLDTLSTSFKEELEDDTGSVVDTSGALGKKVLDFYELADIPKDLAMRPANATRLGAVFAGPGAFQLIAELLDCDRLARAVLDVGPRLVDHVLHAVGHGHVVQIGRGLVTVLVGPLEELQRRGGLHRLVLHLVHQDEGGAGDGPGTFTRLVRQDLIEALAPVGTGSGGLEGGVVRLHELACAVLQQGVGHLVLLHIGVLDVANGVGQTAHESGHAFVALAACAGGPVHGRAFTHLVFPLGVHLRQIVGEQEAGARAIGAAHRSDVGVRQLDVGVQCGDGCIVPLGDLAQVDVAQHLAAELELACLDALDVHHGDHATDHGGELHQALLVQLVVLQGSVGSAEVHGLGFDLTQTGTRTHGLVVDLDAGCLVVVGCPLGVQRSREAGASAGGFALCHGGRESTHRHQTRHQNANCRHCHERDLKVEQTNKEENIGWNEM</sequence>
<accession>A0A644ZKP1</accession>
<comment type="caution">
    <text evidence="1">The sequence shown here is derived from an EMBL/GenBank/DDBJ whole genome shotgun (WGS) entry which is preliminary data.</text>
</comment>
<proteinExistence type="predicted"/>
<evidence type="ECO:0000313" key="1">
    <source>
        <dbReference type="EMBL" id="MPM40441.1"/>
    </source>
</evidence>
<reference evidence="1" key="1">
    <citation type="submission" date="2019-08" db="EMBL/GenBank/DDBJ databases">
        <authorList>
            <person name="Kucharzyk K."/>
            <person name="Murdoch R.W."/>
            <person name="Higgins S."/>
            <person name="Loffler F."/>
        </authorList>
    </citation>
    <scope>NUCLEOTIDE SEQUENCE</scope>
</reference>
<dbReference type="EMBL" id="VSSQ01009001">
    <property type="protein sequence ID" value="MPM40441.1"/>
    <property type="molecule type" value="Genomic_DNA"/>
</dbReference>